<name>A0A9W9TX36_9EURO</name>
<accession>A0A9W9TX36</accession>
<sequence>MAPDVASLAQSTAIPASKVDGPVYPADSIDLKRLLRHDLVTKDFDELRFEAASARQLLTFVEASERPSSELDTRLVASPYNEASHLLDINTVDAQSRYLALALAYLRPTRDDYAVAGYLESFNWDEVFDIARRFAESEGHTWTSQSFYVVSFRSTLLPNIDQDHLYALDAHSHQEAVVSGGLLKYWFGKKNEREQNLATCVWRNRNDARLGGRGPWHAKARAAGRQLYESIIFKTMKLTIEDGVKSWSFSDWTAEGEK</sequence>
<proteinExistence type="predicted"/>
<dbReference type="PANTHER" id="PTHR36986:SF1">
    <property type="entry name" value="UPF0643 PROTEIN PB2B2.08"/>
    <property type="match status" value="1"/>
</dbReference>
<protein>
    <submittedName>
        <fullName evidence="1">Uncharacterized protein</fullName>
    </submittedName>
</protein>
<dbReference type="AlphaFoldDB" id="A0A9W9TX36"/>
<comment type="caution">
    <text evidence="1">The sequence shown here is derived from an EMBL/GenBank/DDBJ whole genome shotgun (WGS) entry which is preliminary data.</text>
</comment>
<dbReference type="EMBL" id="JAPQKS010000002">
    <property type="protein sequence ID" value="KAJ5246880.1"/>
    <property type="molecule type" value="Genomic_DNA"/>
</dbReference>
<dbReference type="Proteomes" id="UP001150941">
    <property type="component" value="Unassembled WGS sequence"/>
</dbReference>
<reference evidence="1" key="1">
    <citation type="submission" date="2022-11" db="EMBL/GenBank/DDBJ databases">
        <authorList>
            <person name="Petersen C."/>
        </authorList>
    </citation>
    <scope>NUCLEOTIDE SEQUENCE</scope>
    <source>
        <strain evidence="1">IBT 19713</strain>
    </source>
</reference>
<dbReference type="PANTHER" id="PTHR36986">
    <property type="entry name" value="UPF0643 PROTEIN PB2B2.08"/>
    <property type="match status" value="1"/>
</dbReference>
<dbReference type="GeneID" id="83198463"/>
<evidence type="ECO:0000313" key="1">
    <source>
        <dbReference type="EMBL" id="KAJ5246880.1"/>
    </source>
</evidence>
<dbReference type="RefSeq" id="XP_058334301.1">
    <property type="nucleotide sequence ID" value="XM_058471160.1"/>
</dbReference>
<dbReference type="OrthoDB" id="2140489at2759"/>
<evidence type="ECO:0000313" key="2">
    <source>
        <dbReference type="Proteomes" id="UP001150941"/>
    </source>
</evidence>
<reference evidence="1" key="2">
    <citation type="journal article" date="2023" name="IMA Fungus">
        <title>Comparative genomic study of the Penicillium genus elucidates a diverse pangenome and 15 lateral gene transfer events.</title>
        <authorList>
            <person name="Petersen C."/>
            <person name="Sorensen T."/>
            <person name="Nielsen M.R."/>
            <person name="Sondergaard T.E."/>
            <person name="Sorensen J.L."/>
            <person name="Fitzpatrick D.A."/>
            <person name="Frisvad J.C."/>
            <person name="Nielsen K.L."/>
        </authorList>
    </citation>
    <scope>NUCLEOTIDE SEQUENCE</scope>
    <source>
        <strain evidence="1">IBT 19713</strain>
    </source>
</reference>
<keyword evidence="2" id="KW-1185">Reference proteome</keyword>
<gene>
    <name evidence="1" type="ORF">N7468_001863</name>
</gene>
<organism evidence="1 2">
    <name type="scientific">Penicillium chermesinum</name>
    <dbReference type="NCBI Taxonomy" id="63820"/>
    <lineage>
        <taxon>Eukaryota</taxon>
        <taxon>Fungi</taxon>
        <taxon>Dikarya</taxon>
        <taxon>Ascomycota</taxon>
        <taxon>Pezizomycotina</taxon>
        <taxon>Eurotiomycetes</taxon>
        <taxon>Eurotiomycetidae</taxon>
        <taxon>Eurotiales</taxon>
        <taxon>Aspergillaceae</taxon>
        <taxon>Penicillium</taxon>
    </lineage>
</organism>